<dbReference type="RefSeq" id="WP_183316719.1">
    <property type="nucleotide sequence ID" value="NZ_JACIEN010000002.1"/>
</dbReference>
<accession>A0A840C067</accession>
<dbReference type="AlphaFoldDB" id="A0A840C067"/>
<protein>
    <submittedName>
        <fullName evidence="1">Uncharacterized protein</fullName>
    </submittedName>
</protein>
<reference evidence="1 2" key="1">
    <citation type="submission" date="2020-08" db="EMBL/GenBank/DDBJ databases">
        <title>Genomic Encyclopedia of Type Strains, Phase IV (KMG-IV): sequencing the most valuable type-strain genomes for metagenomic binning, comparative biology and taxonomic classification.</title>
        <authorList>
            <person name="Goeker M."/>
        </authorList>
    </citation>
    <scope>NUCLEOTIDE SEQUENCE [LARGE SCALE GENOMIC DNA]</scope>
    <source>
        <strain evidence="1 2">DSM 103737</strain>
    </source>
</reference>
<dbReference type="EMBL" id="JACIEN010000002">
    <property type="protein sequence ID" value="MBB4017362.1"/>
    <property type="molecule type" value="Genomic_DNA"/>
</dbReference>
<sequence>MNAMMDTPRRQPKPRRRMIDHNTVLDLWAQGLPGHEIARLVGANRTNTVLMAVRKARLKGDPRAASRLPRKKWTVNIDENLGELLVPHAKARKLSMEALCYRLLADVVEGNLVNAVLDDGVST</sequence>
<evidence type="ECO:0000313" key="2">
    <source>
        <dbReference type="Proteomes" id="UP000577362"/>
    </source>
</evidence>
<name>A0A840C067_9HYPH</name>
<keyword evidence="2" id="KW-1185">Reference proteome</keyword>
<gene>
    <name evidence="1" type="ORF">GGR16_002391</name>
</gene>
<comment type="caution">
    <text evidence="1">The sequence shown here is derived from an EMBL/GenBank/DDBJ whole genome shotgun (WGS) entry which is preliminary data.</text>
</comment>
<evidence type="ECO:0000313" key="1">
    <source>
        <dbReference type="EMBL" id="MBB4017362.1"/>
    </source>
</evidence>
<proteinExistence type="predicted"/>
<organism evidence="1 2">
    <name type="scientific">Chelatococcus caeni</name>
    <dbReference type="NCBI Taxonomy" id="1348468"/>
    <lineage>
        <taxon>Bacteria</taxon>
        <taxon>Pseudomonadati</taxon>
        <taxon>Pseudomonadota</taxon>
        <taxon>Alphaproteobacteria</taxon>
        <taxon>Hyphomicrobiales</taxon>
        <taxon>Chelatococcaceae</taxon>
        <taxon>Chelatococcus</taxon>
    </lineage>
</organism>
<dbReference type="Proteomes" id="UP000577362">
    <property type="component" value="Unassembled WGS sequence"/>
</dbReference>